<gene>
    <name evidence="1" type="ORF">D8674_035586</name>
</gene>
<accession>A0A5N5GIY8</accession>
<organism evidence="1 2">
    <name type="scientific">Pyrus ussuriensis x Pyrus communis</name>
    <dbReference type="NCBI Taxonomy" id="2448454"/>
    <lineage>
        <taxon>Eukaryota</taxon>
        <taxon>Viridiplantae</taxon>
        <taxon>Streptophyta</taxon>
        <taxon>Embryophyta</taxon>
        <taxon>Tracheophyta</taxon>
        <taxon>Spermatophyta</taxon>
        <taxon>Magnoliopsida</taxon>
        <taxon>eudicotyledons</taxon>
        <taxon>Gunneridae</taxon>
        <taxon>Pentapetalae</taxon>
        <taxon>rosids</taxon>
        <taxon>fabids</taxon>
        <taxon>Rosales</taxon>
        <taxon>Rosaceae</taxon>
        <taxon>Amygdaloideae</taxon>
        <taxon>Maleae</taxon>
        <taxon>Pyrus</taxon>
    </lineage>
</organism>
<reference evidence="1 2" key="1">
    <citation type="submission" date="2019-09" db="EMBL/GenBank/DDBJ databases">
        <authorList>
            <person name="Ou C."/>
        </authorList>
    </citation>
    <scope>NUCLEOTIDE SEQUENCE [LARGE SCALE GENOMIC DNA]</scope>
    <source>
        <strain evidence="1">S2</strain>
        <tissue evidence="1">Leaf</tissue>
    </source>
</reference>
<comment type="caution">
    <text evidence="1">The sequence shown here is derived from an EMBL/GenBank/DDBJ whole genome shotgun (WGS) entry which is preliminary data.</text>
</comment>
<dbReference type="AlphaFoldDB" id="A0A5N5GIY8"/>
<dbReference type="EMBL" id="SMOL01000458">
    <property type="protein sequence ID" value="KAB2613270.1"/>
    <property type="molecule type" value="Genomic_DNA"/>
</dbReference>
<reference evidence="2" key="2">
    <citation type="submission" date="2019-10" db="EMBL/GenBank/DDBJ databases">
        <title>A de novo genome assembly of a pear dwarfing rootstock.</title>
        <authorList>
            <person name="Wang F."/>
            <person name="Wang J."/>
            <person name="Li S."/>
            <person name="Zhang Y."/>
            <person name="Fang M."/>
            <person name="Ma L."/>
            <person name="Zhao Y."/>
            <person name="Jiang S."/>
        </authorList>
    </citation>
    <scope>NUCLEOTIDE SEQUENCE [LARGE SCALE GENOMIC DNA]</scope>
</reference>
<dbReference type="SUPFAM" id="SSF53756">
    <property type="entry name" value="UDP-Glycosyltransferase/glycogen phosphorylase"/>
    <property type="match status" value="1"/>
</dbReference>
<keyword evidence="2" id="KW-1185">Reference proteome</keyword>
<reference evidence="1 2" key="3">
    <citation type="submission" date="2019-11" db="EMBL/GenBank/DDBJ databases">
        <title>A de novo genome assembly of a pear dwarfing rootstock.</title>
        <authorList>
            <person name="Wang F."/>
            <person name="Wang J."/>
            <person name="Li S."/>
            <person name="Zhang Y."/>
            <person name="Fang M."/>
            <person name="Ma L."/>
            <person name="Zhao Y."/>
            <person name="Jiang S."/>
        </authorList>
    </citation>
    <scope>NUCLEOTIDE SEQUENCE [LARGE SCALE GENOMIC DNA]</scope>
    <source>
        <strain evidence="1">S2</strain>
        <tissue evidence="1">Leaf</tissue>
    </source>
</reference>
<evidence type="ECO:0000313" key="1">
    <source>
        <dbReference type="EMBL" id="KAB2613270.1"/>
    </source>
</evidence>
<dbReference type="GO" id="GO:0016740">
    <property type="term" value="F:transferase activity"/>
    <property type="evidence" value="ECO:0007669"/>
    <property type="project" value="UniProtKB-KW"/>
</dbReference>
<protein>
    <submittedName>
        <fullName evidence="1">UDP-glycosyltransferase 90A2-like</fullName>
    </submittedName>
</protein>
<dbReference type="OrthoDB" id="1732012at2759"/>
<sequence length="72" mass="8096">MVKPEKITTADRYVICDGMEELMEGEKGRRARERAGVQGTMVRHAVEKGGSSDTKLDELIKCLIANQKEIKF</sequence>
<dbReference type="Gene3D" id="3.40.50.2000">
    <property type="entry name" value="Glycogen Phosphorylase B"/>
    <property type="match status" value="2"/>
</dbReference>
<evidence type="ECO:0000313" key="2">
    <source>
        <dbReference type="Proteomes" id="UP000327157"/>
    </source>
</evidence>
<dbReference type="Proteomes" id="UP000327157">
    <property type="component" value="Chromosome 9"/>
</dbReference>
<name>A0A5N5GIY8_9ROSA</name>
<keyword evidence="1" id="KW-0808">Transferase</keyword>
<proteinExistence type="predicted"/>